<evidence type="ECO:0000256" key="1">
    <source>
        <dbReference type="SAM" id="MobiDB-lite"/>
    </source>
</evidence>
<feature type="transmembrane region" description="Helical" evidence="2">
    <location>
        <begin position="154"/>
        <end position="172"/>
    </location>
</feature>
<protein>
    <submittedName>
        <fullName evidence="3">Uncharacterized protein</fullName>
    </submittedName>
</protein>
<feature type="transmembrane region" description="Helical" evidence="2">
    <location>
        <begin position="439"/>
        <end position="462"/>
    </location>
</feature>
<feature type="transmembrane region" description="Helical" evidence="2">
    <location>
        <begin position="721"/>
        <end position="748"/>
    </location>
</feature>
<feature type="transmembrane region" description="Helical" evidence="2">
    <location>
        <begin position="838"/>
        <end position="863"/>
    </location>
</feature>
<feature type="transmembrane region" description="Helical" evidence="2">
    <location>
        <begin position="682"/>
        <end position="701"/>
    </location>
</feature>
<dbReference type="AlphaFoldDB" id="A0A7S2UH14"/>
<feature type="transmembrane region" description="Helical" evidence="2">
    <location>
        <begin position="111"/>
        <end position="134"/>
    </location>
</feature>
<feature type="region of interest" description="Disordered" evidence="1">
    <location>
        <begin position="1"/>
        <end position="54"/>
    </location>
</feature>
<proteinExistence type="predicted"/>
<name>A0A7S2UH14_9STRA</name>
<feature type="transmembrane region" description="Helical" evidence="2">
    <location>
        <begin position="593"/>
        <end position="614"/>
    </location>
</feature>
<feature type="transmembrane region" description="Helical" evidence="2">
    <location>
        <begin position="519"/>
        <end position="541"/>
    </location>
</feature>
<keyword evidence="2" id="KW-0812">Transmembrane</keyword>
<evidence type="ECO:0000313" key="3">
    <source>
        <dbReference type="EMBL" id="CAD9817224.1"/>
    </source>
</evidence>
<feature type="transmembrane region" description="Helical" evidence="2">
    <location>
        <begin position="798"/>
        <end position="818"/>
    </location>
</feature>
<feature type="transmembrane region" description="Helical" evidence="2">
    <location>
        <begin position="336"/>
        <end position="361"/>
    </location>
</feature>
<feature type="transmembrane region" description="Helical" evidence="2">
    <location>
        <begin position="397"/>
        <end position="418"/>
    </location>
</feature>
<sequence>MSQNVGSMDVVSQGDDVSFTSEQHSPRTPRSVRFDEDESRAETAGYSPVEIGDEGTSTTVGYSTQFEIGEEGTSTTLDDSRHTGKKTDAPYESLRRTKSVMLKFFPKMEPVPLDAFVALTILSLIPSIAYLALFTAMGVGSTTFYFLSTNYKQYASDIAYSLAIVLFLLYISDSSEWSSKCGSITRNISYTIFTLGIVLLVFFVSSDYPYGPVCVYAVFIPLWLILNKMVLLPKLDVRIFIGWLSGPFLLTAFFVMISWVTWVFLDVENRWTDITRLHAAEESACVPNFEDLDHCRATPDSDDVCFTVDINEDKILYDEGCAESCTQVYDDCLNSFILWVGPMLVAATLFFLSFMCTFMRAESENGVATFGKIWLFLLFIMWVSASLAGAGRGVTPALAALTLAGFVGTTVFFAVSFSREDRKAKRKIVWSKVTADYGGWLDVFRGLVVLTCTPVILVYFAFSVVNQAVRKMRLPFSMPISDSPGPNGIIESEDFVTKKTRKHIDVFKSWDRVKVSTNAIYWGLAFMTLQVIVSQFTLLLLSWLIDTTANYSLMVTTSILFGVGLVLFLLPPVPGVPIYLTMGIVIPAIARDTFGWTLSIAYCTAVSIVLKLFACALQQKAIGQTLSNSVSVRQLVGINTKIIKAMRVILEEKGMSIAKVTILVGGPDWPTSVLCGILRLDLLPILFGTLPVVFLIFPTVLTGTFTYMASLQIDGSPEFGWAGVAATLAATLTAGVQAGSMVIAAYYLDQTASQRGQEIDKIPIDEEVRVSEARAEAMNEKYAEITQWPVVPPWAKGLLYSSVALMVTSFYMVNLFQAECFTEYELTDTIEEDLDGDWTNLVLPLGRVALLLFAIALTLFFVFKKWATHKAAMLLDQMEQLTDEDIAHNTSSMHVSP</sequence>
<keyword evidence="2" id="KW-1133">Transmembrane helix</keyword>
<reference evidence="3" key="1">
    <citation type="submission" date="2021-01" db="EMBL/GenBank/DDBJ databases">
        <authorList>
            <person name="Corre E."/>
            <person name="Pelletier E."/>
            <person name="Niang G."/>
            <person name="Scheremetjew M."/>
            <person name="Finn R."/>
            <person name="Kale V."/>
            <person name="Holt S."/>
            <person name="Cochrane G."/>
            <person name="Meng A."/>
            <person name="Brown T."/>
            <person name="Cohen L."/>
        </authorList>
    </citation>
    <scope>NUCLEOTIDE SEQUENCE</scope>
    <source>
        <strain evidence="3">CCMP2084</strain>
    </source>
</reference>
<accession>A0A7S2UH14</accession>
<feature type="transmembrane region" description="Helical" evidence="2">
    <location>
        <begin position="553"/>
        <end position="573"/>
    </location>
</feature>
<feature type="transmembrane region" description="Helical" evidence="2">
    <location>
        <begin position="239"/>
        <end position="265"/>
    </location>
</feature>
<feature type="transmembrane region" description="Helical" evidence="2">
    <location>
        <begin position="373"/>
        <end position="391"/>
    </location>
</feature>
<feature type="transmembrane region" description="Helical" evidence="2">
    <location>
        <begin position="184"/>
        <end position="204"/>
    </location>
</feature>
<feature type="transmembrane region" description="Helical" evidence="2">
    <location>
        <begin position="210"/>
        <end position="227"/>
    </location>
</feature>
<feature type="compositionally biased region" description="Polar residues" evidence="1">
    <location>
        <begin position="18"/>
        <end position="28"/>
    </location>
</feature>
<dbReference type="EMBL" id="HBHQ01013623">
    <property type="protein sequence ID" value="CAD9817224.1"/>
    <property type="molecule type" value="Transcribed_RNA"/>
</dbReference>
<gene>
    <name evidence="3" type="ORF">ASEP1449_LOCUS9056</name>
</gene>
<evidence type="ECO:0000256" key="2">
    <source>
        <dbReference type="SAM" id="Phobius"/>
    </source>
</evidence>
<organism evidence="3">
    <name type="scientific">Attheya septentrionalis</name>
    <dbReference type="NCBI Taxonomy" id="420275"/>
    <lineage>
        <taxon>Eukaryota</taxon>
        <taxon>Sar</taxon>
        <taxon>Stramenopiles</taxon>
        <taxon>Ochrophyta</taxon>
        <taxon>Bacillariophyta</taxon>
        <taxon>Coscinodiscophyceae</taxon>
        <taxon>Chaetocerotophycidae</taxon>
        <taxon>Chaetocerotales</taxon>
        <taxon>Attheyaceae</taxon>
        <taxon>Attheya</taxon>
    </lineage>
</organism>
<keyword evidence="2" id="KW-0472">Membrane</keyword>